<name>A0A1Q8T9J5_9GAMM</name>
<keyword evidence="5 8" id="KW-0812">Transmembrane</keyword>
<feature type="transmembrane region" description="Helical" evidence="8">
    <location>
        <begin position="215"/>
        <end position="233"/>
    </location>
</feature>
<evidence type="ECO:0000256" key="3">
    <source>
        <dbReference type="ARBA" id="ARBA00022448"/>
    </source>
</evidence>
<evidence type="ECO:0000256" key="4">
    <source>
        <dbReference type="ARBA" id="ARBA00022475"/>
    </source>
</evidence>
<comment type="subcellular location">
    <subcellularLocation>
        <location evidence="1 8">Cell membrane</location>
        <topology evidence="1 8">Multi-pass membrane protein</topology>
    </subcellularLocation>
</comment>
<dbReference type="InterPro" id="IPR052017">
    <property type="entry name" value="TSUP"/>
</dbReference>
<feature type="transmembrane region" description="Helical" evidence="8">
    <location>
        <begin position="58"/>
        <end position="75"/>
    </location>
</feature>
<proteinExistence type="inferred from homology"/>
<evidence type="ECO:0000256" key="6">
    <source>
        <dbReference type="ARBA" id="ARBA00022989"/>
    </source>
</evidence>
<evidence type="ECO:0000256" key="8">
    <source>
        <dbReference type="RuleBase" id="RU363041"/>
    </source>
</evidence>
<keyword evidence="3" id="KW-0813">Transport</keyword>
<evidence type="ECO:0000256" key="7">
    <source>
        <dbReference type="ARBA" id="ARBA00023136"/>
    </source>
</evidence>
<dbReference type="PANTHER" id="PTHR30269">
    <property type="entry name" value="TRANSMEMBRANE PROTEIN YFCA"/>
    <property type="match status" value="1"/>
</dbReference>
<accession>A0A1Q8T9J5</accession>
<dbReference type="Proteomes" id="UP000186806">
    <property type="component" value="Unassembled WGS sequence"/>
</dbReference>
<feature type="transmembrane region" description="Helical" evidence="8">
    <location>
        <begin position="182"/>
        <end position="203"/>
    </location>
</feature>
<dbReference type="AlphaFoldDB" id="A0A1Q8T9J5"/>
<dbReference type="EMBL" id="MSDQ01000038">
    <property type="protein sequence ID" value="OLO10346.1"/>
    <property type="molecule type" value="Genomic_DNA"/>
</dbReference>
<dbReference type="GO" id="GO:0005886">
    <property type="term" value="C:plasma membrane"/>
    <property type="evidence" value="ECO:0007669"/>
    <property type="project" value="UniProtKB-SubCell"/>
</dbReference>
<feature type="transmembrane region" description="Helical" evidence="8">
    <location>
        <begin position="82"/>
        <end position="101"/>
    </location>
</feature>
<feature type="transmembrane region" description="Helical" evidence="8">
    <location>
        <begin position="121"/>
        <end position="146"/>
    </location>
</feature>
<feature type="transmembrane region" description="Helical" evidence="8">
    <location>
        <begin position="158"/>
        <end position="176"/>
    </location>
</feature>
<keyword evidence="7 8" id="KW-0472">Membrane</keyword>
<organism evidence="9 10">
    <name type="scientific">Chromohalobacter japonicus</name>
    <dbReference type="NCBI Taxonomy" id="223900"/>
    <lineage>
        <taxon>Bacteria</taxon>
        <taxon>Pseudomonadati</taxon>
        <taxon>Pseudomonadota</taxon>
        <taxon>Gammaproteobacteria</taxon>
        <taxon>Oceanospirillales</taxon>
        <taxon>Halomonadaceae</taxon>
        <taxon>Chromohalobacter</taxon>
    </lineage>
</organism>
<sequence>MDAAVGGGGVIQIPTFMTAYPNLHPSSVLSTNKAASVIGTAYAGFKIRKKCSIHIRSAVYMCVITAVTSYCGALVAPKIPPVILEAAVGIALLSMLVTVYFKVDFGEASSENNSSLKYQYPVAALIGIYDGVLGPGLGLLAVLLFVQVVRQGYIKSLLLSKILNVTSNLFALFYFAPAGYVVWHIAGIMFVANLIGSICGVILILKYGAVLFRKLFLLSSVAMIVKYVFDLAIQ</sequence>
<evidence type="ECO:0000256" key="5">
    <source>
        <dbReference type="ARBA" id="ARBA00022692"/>
    </source>
</evidence>
<evidence type="ECO:0000256" key="1">
    <source>
        <dbReference type="ARBA" id="ARBA00004651"/>
    </source>
</evidence>
<keyword evidence="4 8" id="KW-1003">Cell membrane</keyword>
<dbReference type="Pfam" id="PF01925">
    <property type="entry name" value="TauE"/>
    <property type="match status" value="1"/>
</dbReference>
<evidence type="ECO:0000313" key="10">
    <source>
        <dbReference type="Proteomes" id="UP000186806"/>
    </source>
</evidence>
<dbReference type="InterPro" id="IPR002781">
    <property type="entry name" value="TM_pro_TauE-like"/>
</dbReference>
<gene>
    <name evidence="9" type="ORF">BTW10_15205</name>
</gene>
<keyword evidence="6 8" id="KW-1133">Transmembrane helix</keyword>
<comment type="similarity">
    <text evidence="2 8">Belongs to the 4-toluene sulfonate uptake permease (TSUP) (TC 2.A.102) family.</text>
</comment>
<evidence type="ECO:0000256" key="2">
    <source>
        <dbReference type="ARBA" id="ARBA00009142"/>
    </source>
</evidence>
<protein>
    <recommendedName>
        <fullName evidence="8">Probable membrane transporter protein</fullName>
    </recommendedName>
</protein>
<comment type="caution">
    <text evidence="9">The sequence shown here is derived from an EMBL/GenBank/DDBJ whole genome shotgun (WGS) entry which is preliminary data.</text>
</comment>
<evidence type="ECO:0000313" key="9">
    <source>
        <dbReference type="EMBL" id="OLO10346.1"/>
    </source>
</evidence>
<reference evidence="9 10" key="1">
    <citation type="submission" date="2016-12" db="EMBL/GenBank/DDBJ databases">
        <title>Draft genome sequences of strains Salinicola socius SMB35, Salinicola sp. MH3R3-1 and Chromohalobacter sp. SMB17 from the Verkhnekamsk potash mining region of Russia.</title>
        <authorList>
            <person name="Mavrodi D.V."/>
            <person name="Olsson B.E."/>
            <person name="Korsakova E.S."/>
            <person name="Pyankova A."/>
            <person name="Mavrodi O.V."/>
            <person name="Plotnikova E.G."/>
        </authorList>
    </citation>
    <scope>NUCLEOTIDE SEQUENCE [LARGE SCALE GENOMIC DNA]</scope>
    <source>
        <strain evidence="9 10">SMB17</strain>
    </source>
</reference>
<dbReference type="PANTHER" id="PTHR30269:SF0">
    <property type="entry name" value="MEMBRANE TRANSPORTER PROTEIN YFCA-RELATED"/>
    <property type="match status" value="1"/>
</dbReference>
<keyword evidence="10" id="KW-1185">Reference proteome</keyword>